<gene>
    <name evidence="4" type="ORF">UFOPK3046_00410</name>
</gene>
<sequence>MKPPQRQGTWAVREGSDLAASEVLVNAPDLVVCLDPELLIEAVGGDAEAFFGLSAQELLGRSALDLIHSEDQERVMANMKRFADGQETYRPELRLMHAGGYSVVVEVVGRRVPGPGGTHYLLVARRQLGLGVRQVADDVGIGILRCDPFGEIHESNAAASLLHGYAGEELFGRIQDLSVRVLAEPDGDSTAASGPETAVQLHPALRYLEDAGVSSQVATIVGRDGVSRVISFDGRRVQYREDGTPGIIMLLREVTELHQMQQELYRRSTRDDLTGLLKRSTFIQAAESMLKATVQQSGEQPAAQSSGSSLFGVLFCDIDRFKSINERHGHGEADRFLAQLSADLALLGTNTEASLSAGGTTSIHLGRIGGDEFALAVQCNNRAEFDRLAAGFRASVQRTALATLHVLVTASVGVSEFDPEVGQTVEELLDEAGAVLRLAKGTGRDRILHCDRSLRAVRIEQKRLEGVLRAALSAGRIEYALQPVVDPYTGQISGAEALARLRDDDGSLVPAAKWIEVAVSAGLSNAVDAAVVEPVIELLGSLVGRCPRGLPVIGVNLSDTSLARPDLAEWIFSLLERHQVDPVAFLVEVPELVLPVIRERAAEALSQFREKGLWLAVDDFGSGYASFNEVRDLPLNTLKIDRSFLTEQRDSADYIILRTALEMTHALGCRSVAEGVETQAELEIVMDLRVDYVQGYLLARPMPPDDFVRLLLSDRTLAPQRIEHGDG</sequence>
<evidence type="ECO:0000259" key="2">
    <source>
        <dbReference type="PROSITE" id="PS50883"/>
    </source>
</evidence>
<dbReference type="SMART" id="SM00267">
    <property type="entry name" value="GGDEF"/>
    <property type="match status" value="1"/>
</dbReference>
<dbReference type="NCBIfam" id="TIGR00254">
    <property type="entry name" value="GGDEF"/>
    <property type="match status" value="1"/>
</dbReference>
<dbReference type="CDD" id="cd01949">
    <property type="entry name" value="GGDEF"/>
    <property type="match status" value="1"/>
</dbReference>
<evidence type="ECO:0000313" key="4">
    <source>
        <dbReference type="EMBL" id="CAB4798518.1"/>
    </source>
</evidence>
<evidence type="ECO:0000259" key="3">
    <source>
        <dbReference type="PROSITE" id="PS50887"/>
    </source>
</evidence>
<dbReference type="SUPFAM" id="SSF55785">
    <property type="entry name" value="PYP-like sensor domain (PAS domain)"/>
    <property type="match status" value="2"/>
</dbReference>
<feature type="domain" description="PAS" evidence="1">
    <location>
        <begin position="16"/>
        <end position="86"/>
    </location>
</feature>
<organism evidence="4">
    <name type="scientific">freshwater metagenome</name>
    <dbReference type="NCBI Taxonomy" id="449393"/>
    <lineage>
        <taxon>unclassified sequences</taxon>
        <taxon>metagenomes</taxon>
        <taxon>ecological metagenomes</taxon>
    </lineage>
</organism>
<dbReference type="CDD" id="cd01948">
    <property type="entry name" value="EAL"/>
    <property type="match status" value="1"/>
</dbReference>
<dbReference type="Pfam" id="PF00563">
    <property type="entry name" value="EAL"/>
    <property type="match status" value="1"/>
</dbReference>
<feature type="domain" description="GGDEF" evidence="3">
    <location>
        <begin position="309"/>
        <end position="452"/>
    </location>
</feature>
<dbReference type="InterPro" id="IPR000014">
    <property type="entry name" value="PAS"/>
</dbReference>
<dbReference type="SUPFAM" id="SSF141868">
    <property type="entry name" value="EAL domain-like"/>
    <property type="match status" value="1"/>
</dbReference>
<dbReference type="PANTHER" id="PTHR44757:SF2">
    <property type="entry name" value="BIOFILM ARCHITECTURE MAINTENANCE PROTEIN MBAA"/>
    <property type="match status" value="1"/>
</dbReference>
<dbReference type="InterPro" id="IPR013656">
    <property type="entry name" value="PAS_4"/>
</dbReference>
<dbReference type="CDD" id="cd00130">
    <property type="entry name" value="PAS"/>
    <property type="match status" value="1"/>
</dbReference>
<dbReference type="AlphaFoldDB" id="A0A6J6XTL1"/>
<dbReference type="PROSITE" id="PS50883">
    <property type="entry name" value="EAL"/>
    <property type="match status" value="1"/>
</dbReference>
<dbReference type="SMART" id="SM00052">
    <property type="entry name" value="EAL"/>
    <property type="match status" value="1"/>
</dbReference>
<reference evidence="4" key="1">
    <citation type="submission" date="2020-05" db="EMBL/GenBank/DDBJ databases">
        <authorList>
            <person name="Chiriac C."/>
            <person name="Salcher M."/>
            <person name="Ghai R."/>
            <person name="Kavagutti S V."/>
        </authorList>
    </citation>
    <scope>NUCLEOTIDE SEQUENCE</scope>
</reference>
<dbReference type="InterPro" id="IPR029787">
    <property type="entry name" value="Nucleotide_cyclase"/>
</dbReference>
<dbReference type="InterPro" id="IPR000160">
    <property type="entry name" value="GGDEF_dom"/>
</dbReference>
<accession>A0A6J6XTL1</accession>
<protein>
    <submittedName>
        <fullName evidence="4">Unannotated protein</fullName>
    </submittedName>
</protein>
<dbReference type="InterPro" id="IPR043128">
    <property type="entry name" value="Rev_trsase/Diguanyl_cyclase"/>
</dbReference>
<evidence type="ECO:0000259" key="1">
    <source>
        <dbReference type="PROSITE" id="PS50112"/>
    </source>
</evidence>
<dbReference type="EMBL" id="CAFAAQ010000022">
    <property type="protein sequence ID" value="CAB4798518.1"/>
    <property type="molecule type" value="Genomic_DNA"/>
</dbReference>
<proteinExistence type="predicted"/>
<dbReference type="PROSITE" id="PS50887">
    <property type="entry name" value="GGDEF"/>
    <property type="match status" value="1"/>
</dbReference>
<dbReference type="PROSITE" id="PS50112">
    <property type="entry name" value="PAS"/>
    <property type="match status" value="1"/>
</dbReference>
<dbReference type="InterPro" id="IPR052155">
    <property type="entry name" value="Biofilm_reg_signaling"/>
</dbReference>
<dbReference type="InterPro" id="IPR001633">
    <property type="entry name" value="EAL_dom"/>
</dbReference>
<dbReference type="InterPro" id="IPR035965">
    <property type="entry name" value="PAS-like_dom_sf"/>
</dbReference>
<feature type="domain" description="EAL" evidence="2">
    <location>
        <begin position="461"/>
        <end position="715"/>
    </location>
</feature>
<dbReference type="InterPro" id="IPR035919">
    <property type="entry name" value="EAL_sf"/>
</dbReference>
<dbReference type="SUPFAM" id="SSF55073">
    <property type="entry name" value="Nucleotide cyclase"/>
    <property type="match status" value="1"/>
</dbReference>
<dbReference type="Pfam" id="PF08448">
    <property type="entry name" value="PAS_4"/>
    <property type="match status" value="1"/>
</dbReference>
<dbReference type="Gene3D" id="3.30.450.20">
    <property type="entry name" value="PAS domain"/>
    <property type="match status" value="2"/>
</dbReference>
<dbReference type="SMART" id="SM00091">
    <property type="entry name" value="PAS"/>
    <property type="match status" value="2"/>
</dbReference>
<dbReference type="Gene3D" id="3.30.70.270">
    <property type="match status" value="1"/>
</dbReference>
<dbReference type="NCBIfam" id="TIGR00229">
    <property type="entry name" value="sensory_box"/>
    <property type="match status" value="1"/>
</dbReference>
<dbReference type="Gene3D" id="3.20.20.450">
    <property type="entry name" value="EAL domain"/>
    <property type="match status" value="1"/>
</dbReference>
<name>A0A6J6XTL1_9ZZZZ</name>
<dbReference type="PANTHER" id="PTHR44757">
    <property type="entry name" value="DIGUANYLATE CYCLASE DGCP"/>
    <property type="match status" value="1"/>
</dbReference>
<dbReference type="Pfam" id="PF00990">
    <property type="entry name" value="GGDEF"/>
    <property type="match status" value="1"/>
</dbReference>